<name>A0A4R2NSX0_9FLAO</name>
<dbReference type="InterPro" id="IPR022385">
    <property type="entry name" value="Rhs_assc_core"/>
</dbReference>
<dbReference type="Proteomes" id="UP000294564">
    <property type="component" value="Unassembled WGS sequence"/>
</dbReference>
<dbReference type="NCBIfam" id="TIGR03696">
    <property type="entry name" value="Rhs_assc_core"/>
    <property type="match status" value="1"/>
</dbReference>
<proteinExistence type="predicted"/>
<dbReference type="InterPro" id="IPR050708">
    <property type="entry name" value="T6SS_VgrG/RHS"/>
</dbReference>
<dbReference type="RefSeq" id="WP_132794720.1">
    <property type="nucleotide sequence ID" value="NZ_SLXM01000005.1"/>
</dbReference>
<comment type="caution">
    <text evidence="1">The sequence shown here is derived from an EMBL/GenBank/DDBJ whole genome shotgun (WGS) entry which is preliminary data.</text>
</comment>
<reference evidence="1 2" key="1">
    <citation type="submission" date="2019-03" db="EMBL/GenBank/DDBJ databases">
        <title>Genomic Encyclopedia of Type Strains, Phase IV (KMG-IV): sequencing the most valuable type-strain genomes for metagenomic binning, comparative biology and taxonomic classification.</title>
        <authorList>
            <person name="Goeker M."/>
        </authorList>
    </citation>
    <scope>NUCLEOTIDE SEQUENCE [LARGE SCALE GENOMIC DNA]</scope>
    <source>
        <strain evidence="1 2">DSM 14836</strain>
    </source>
</reference>
<keyword evidence="2" id="KW-1185">Reference proteome</keyword>
<gene>
    <name evidence="1" type="ORF">EV195_10592</name>
</gene>
<evidence type="ECO:0000313" key="1">
    <source>
        <dbReference type="EMBL" id="TCP24661.1"/>
    </source>
</evidence>
<dbReference type="PANTHER" id="PTHR32305">
    <property type="match status" value="1"/>
</dbReference>
<sequence length="1517" mass="169618">MKKKILSILGFFILGMNILGAQTIITQEGGNCTATVSYNGQPVSLMVDVTSQAHSLYFTVQTDCLFLKATSANNPNWIMLPSNIGNNFTIGVQENQTPNLRYDVIRIVDRDDNLIVNFKIEQSGNPAYIAYYQDSDSDGFGDFNAEPVFAISQPAGLVNNNYDFCPNEPSSTNNGCIDASGDVFINWTKSHIYDREGKLVGASKGYFDDLGKATQAQSYDIKKKRIWATETRYDSQGRPVLSTLGAPITNEVTEVSFGYNSNFIKKSDGSDFTPSDYEITDTDPPVLGTENLTLGRYYSAANTDEKLRDITDRPYSISSYSDLYPGTLKDAKGGNKINGEWKKGYSFTMSAAQEPYYVLGYDHFETNPEIASTYENISSIVNDNTKQIVWLKASKSVSQSVEGVEVVAFTDVDGKAIGAARSGGAKQYEVLSLIGEQKFMDIHIPIGCENTASLLTSVSDYRIFDLKTEEIVTAAELQNAGFYRIEYIGAKAFTKVSNLSYIDKQSGTIQPVESDAVGVRYKVNYYDFSLNEYDAVGRLTKSLQPLGFNDACLDNLSATVNHNENLKSTFTYNTLGQLVSTTSPDEGTANFKYRKDGQIRFSQNSKQSQPSVGEFSYTNYDELGRPFESGICIGDFTSLNPDGDNNFTGTRKEQHFTKYDFLSDNSELTIIKDKDDSSKEPYASPSFLSGNVAKTYNLDNEGNEISATYYSYDVYGRVQWIVQKIQGAVDAKLVTIDYEYDPTTSQVTKVIFQKNVPSELFVHRYSYHVDTNELIKVETSTDNTSFITHAAYEYYESGALKRTTLAEGIQDIDYVYNFNGQLKAINHPSLATDPEINPNGTDLFGMSLDYYTNDYRRDAKFIEFSAGQDQYNGNIKSMTWNTDVLQNGQSSPLQYSYEYDKNNWLTAATFASTNNNLPSSLVLNQAITISEHKKAANSIVLQPGFSATATSSLTFKAEVTGSSTEFGVNDYNVSNITYDANGNIESLHRNKNTENGTNRMDELSYTYKQDKPNQLDHVTDAAGNVGVQDIGSQNPENYKYNKIGQLIEDFENVPLAEKQAYENNPSQIPSNLIRYVYNVSGLVTEIKKGQNLLVEFVYNDKNFRTKKISYQEDGETPQQITDYIRDAAGSVMAIYENGDLKELPIYGASRLGVYNKTTNTSVYQLTDHLGNVRAVIAKQGTNAIALTSTTDYYPFGMPMPGRITQDGEVYRYGYQGQEVDQETGKPAFQLRLWDARIGRWLSPDPYNQFWSPYLGMGNNPTNKIDPDGGFTDYIWTDSEGNEHITHVNDGINQVVRIDGALGFLALGLSKSGIEDPINKRLNKALMELGTKISSTSFSFNQSDIESAFNYFKRNIALTWEKKDEEDDCLTSVCRATSKIFKGKKLRLYKAKDIDLPGNKPHKNNMNKTMQHLINIGLASSSQIEVFDEGEGYGDMAGSLVYRTVPNSISIWGLALTNAYHSAMVFVDTTGDHLKIHLVDQFHIKTFNSESEFNKEINNHWVHKYKQERINGFTQYQH</sequence>
<dbReference type="OrthoDB" id="2972467at2"/>
<organism evidence="1 2">
    <name type="scientific">Tenacibaculum skagerrakense</name>
    <dbReference type="NCBI Taxonomy" id="186571"/>
    <lineage>
        <taxon>Bacteria</taxon>
        <taxon>Pseudomonadati</taxon>
        <taxon>Bacteroidota</taxon>
        <taxon>Flavobacteriia</taxon>
        <taxon>Flavobacteriales</taxon>
        <taxon>Flavobacteriaceae</taxon>
        <taxon>Tenacibaculum</taxon>
    </lineage>
</organism>
<dbReference type="Gene3D" id="2.180.10.10">
    <property type="entry name" value="RHS repeat-associated core"/>
    <property type="match status" value="1"/>
</dbReference>
<dbReference type="PANTHER" id="PTHR32305:SF15">
    <property type="entry name" value="PROTEIN RHSA-RELATED"/>
    <property type="match status" value="1"/>
</dbReference>
<protein>
    <submittedName>
        <fullName evidence="1">RHS repeat-associated protein</fullName>
    </submittedName>
</protein>
<accession>A0A4R2NSX0</accession>
<evidence type="ECO:0000313" key="2">
    <source>
        <dbReference type="Proteomes" id="UP000294564"/>
    </source>
</evidence>
<dbReference type="EMBL" id="SLXM01000005">
    <property type="protein sequence ID" value="TCP24661.1"/>
    <property type="molecule type" value="Genomic_DNA"/>
</dbReference>